<gene>
    <name evidence="1" type="ORF">EZS28_047195</name>
</gene>
<dbReference type="EMBL" id="SNRW01031666">
    <property type="protein sequence ID" value="KAA6357278.1"/>
    <property type="molecule type" value="Genomic_DNA"/>
</dbReference>
<organism evidence="1 2">
    <name type="scientific">Streblomastix strix</name>
    <dbReference type="NCBI Taxonomy" id="222440"/>
    <lineage>
        <taxon>Eukaryota</taxon>
        <taxon>Metamonada</taxon>
        <taxon>Preaxostyla</taxon>
        <taxon>Oxymonadida</taxon>
        <taxon>Streblomastigidae</taxon>
        <taxon>Streblomastix</taxon>
    </lineage>
</organism>
<accession>A0A5J4TG88</accession>
<feature type="non-terminal residue" evidence="1">
    <location>
        <position position="66"/>
    </location>
</feature>
<name>A0A5J4TG88_9EUKA</name>
<dbReference type="Proteomes" id="UP000324800">
    <property type="component" value="Unassembled WGS sequence"/>
</dbReference>
<proteinExistence type="predicted"/>
<evidence type="ECO:0000313" key="2">
    <source>
        <dbReference type="Proteomes" id="UP000324800"/>
    </source>
</evidence>
<reference evidence="1 2" key="1">
    <citation type="submission" date="2019-03" db="EMBL/GenBank/DDBJ databases">
        <title>Single cell metagenomics reveals metabolic interactions within the superorganism composed of flagellate Streblomastix strix and complex community of Bacteroidetes bacteria on its surface.</title>
        <authorList>
            <person name="Treitli S.C."/>
            <person name="Kolisko M."/>
            <person name="Husnik F."/>
            <person name="Keeling P."/>
            <person name="Hampl V."/>
        </authorList>
    </citation>
    <scope>NUCLEOTIDE SEQUENCE [LARGE SCALE GENOMIC DNA]</scope>
    <source>
        <strain evidence="1">ST1C</strain>
    </source>
</reference>
<protein>
    <submittedName>
        <fullName evidence="1">Uncharacterized protein</fullName>
    </submittedName>
</protein>
<evidence type="ECO:0000313" key="1">
    <source>
        <dbReference type="EMBL" id="KAA6357278.1"/>
    </source>
</evidence>
<sequence length="66" mass="7635">MYLKIERTLRTAGPLITLWTFSGKKVVYASVANNAREFLRSLEFIIMLSYIDPSEYLKPYTATDAR</sequence>
<dbReference type="AlphaFoldDB" id="A0A5J4TG88"/>
<comment type="caution">
    <text evidence="1">The sequence shown here is derived from an EMBL/GenBank/DDBJ whole genome shotgun (WGS) entry which is preliminary data.</text>
</comment>